<dbReference type="PANTHER" id="PTHR10671">
    <property type="entry name" value="EPITHELIAL MEMBRANE PROTEIN-RELATED"/>
    <property type="match status" value="1"/>
</dbReference>
<keyword evidence="3 5" id="KW-1133">Transmembrane helix</keyword>
<dbReference type="AlphaFoldDB" id="A0AAE9FEM5"/>
<feature type="transmembrane region" description="Helical" evidence="5">
    <location>
        <begin position="100"/>
        <end position="120"/>
    </location>
</feature>
<evidence type="ECO:0000256" key="4">
    <source>
        <dbReference type="ARBA" id="ARBA00023136"/>
    </source>
</evidence>
<comment type="subcellular location">
    <subcellularLocation>
        <location evidence="1">Membrane</location>
        <topology evidence="1">Multi-pass membrane protein</topology>
    </subcellularLocation>
</comment>
<keyword evidence="7" id="KW-1185">Reference proteome</keyword>
<gene>
    <name evidence="6" type="ORF">L5515_017491</name>
</gene>
<evidence type="ECO:0000256" key="5">
    <source>
        <dbReference type="SAM" id="Phobius"/>
    </source>
</evidence>
<keyword evidence="4 5" id="KW-0472">Membrane</keyword>
<dbReference type="Gene3D" id="1.20.140.150">
    <property type="match status" value="1"/>
</dbReference>
<evidence type="ECO:0008006" key="8">
    <source>
        <dbReference type="Google" id="ProtNLM"/>
    </source>
</evidence>
<dbReference type="InterPro" id="IPR004031">
    <property type="entry name" value="PMP22/EMP/MP20/Claudin"/>
</dbReference>
<evidence type="ECO:0000256" key="1">
    <source>
        <dbReference type="ARBA" id="ARBA00004141"/>
    </source>
</evidence>
<dbReference type="GO" id="GO:0016020">
    <property type="term" value="C:membrane"/>
    <property type="evidence" value="ECO:0007669"/>
    <property type="project" value="UniProtKB-SubCell"/>
</dbReference>
<dbReference type="PANTHER" id="PTHR10671:SF103">
    <property type="entry name" value="CLAUDIN-LIKE IN CAENORHABDITIS"/>
    <property type="match status" value="1"/>
</dbReference>
<evidence type="ECO:0000256" key="2">
    <source>
        <dbReference type="ARBA" id="ARBA00022692"/>
    </source>
</evidence>
<feature type="transmembrane region" description="Helical" evidence="5">
    <location>
        <begin position="132"/>
        <end position="150"/>
    </location>
</feature>
<dbReference type="EMBL" id="CP092625">
    <property type="protein sequence ID" value="UMM41061.1"/>
    <property type="molecule type" value="Genomic_DNA"/>
</dbReference>
<evidence type="ECO:0000313" key="7">
    <source>
        <dbReference type="Proteomes" id="UP000829354"/>
    </source>
</evidence>
<feature type="transmembrane region" description="Helical" evidence="5">
    <location>
        <begin position="185"/>
        <end position="206"/>
    </location>
</feature>
<sequence>MAMQFTGLQVVSWILLLVGTGMLVIALVSDYWSIHQPRNQMDGLHMHRGVLRQCITTRHYGSCNFRLSSMFKQLRNFMDGYDMYSERSMYRHLPTQTYEVFVALFLAIACMVAATVLLFGPFCCQRCKPSTTLLIFITGVFSGSGCLIYWNSNREGKTFTLQQLQFQDVYHYDYFKGSDMNSLSWSFWMAAVSTGILLVSAFLLCVSSRVDPDVEFDEPPVTEV</sequence>
<dbReference type="FunFam" id="1.20.140.150:FF:000055">
    <property type="entry name" value="CLaudin-like in Caenorhabditis"/>
    <property type="match status" value="1"/>
</dbReference>
<accession>A0AAE9FEM5</accession>
<evidence type="ECO:0000313" key="6">
    <source>
        <dbReference type="EMBL" id="UMM41061.1"/>
    </source>
</evidence>
<dbReference type="Pfam" id="PF13903">
    <property type="entry name" value="Claudin_2"/>
    <property type="match status" value="1"/>
</dbReference>
<evidence type="ECO:0000256" key="3">
    <source>
        <dbReference type="ARBA" id="ARBA00022989"/>
    </source>
</evidence>
<reference evidence="6 7" key="1">
    <citation type="submission" date="2022-04" db="EMBL/GenBank/DDBJ databases">
        <title>Chromosome-level reference genomes for two strains of Caenorhabditis briggsae: an improved platform for comparative genomics.</title>
        <authorList>
            <person name="Stevens L."/>
            <person name="Andersen E."/>
        </authorList>
    </citation>
    <scope>NUCLEOTIDE SEQUENCE [LARGE SCALE GENOMIC DNA]</scope>
    <source>
        <strain evidence="6">VX34</strain>
        <tissue evidence="6">Whole-organism</tissue>
    </source>
</reference>
<dbReference type="InterPro" id="IPR050579">
    <property type="entry name" value="PMP-22/EMP/MP20-like"/>
</dbReference>
<proteinExistence type="predicted"/>
<name>A0AAE9FEM5_CAEBR</name>
<organism evidence="6 7">
    <name type="scientific">Caenorhabditis briggsae</name>
    <dbReference type="NCBI Taxonomy" id="6238"/>
    <lineage>
        <taxon>Eukaryota</taxon>
        <taxon>Metazoa</taxon>
        <taxon>Ecdysozoa</taxon>
        <taxon>Nematoda</taxon>
        <taxon>Chromadorea</taxon>
        <taxon>Rhabditida</taxon>
        <taxon>Rhabditina</taxon>
        <taxon>Rhabditomorpha</taxon>
        <taxon>Rhabditoidea</taxon>
        <taxon>Rhabditidae</taxon>
        <taxon>Peloderinae</taxon>
        <taxon>Caenorhabditis</taxon>
    </lineage>
</organism>
<keyword evidence="2 5" id="KW-0812">Transmembrane</keyword>
<feature type="transmembrane region" description="Helical" evidence="5">
    <location>
        <begin position="12"/>
        <end position="34"/>
    </location>
</feature>
<protein>
    <recommendedName>
        <fullName evidence="8">Protein CBR-CLC-3</fullName>
    </recommendedName>
</protein>
<dbReference type="Proteomes" id="UP000829354">
    <property type="component" value="Chromosome X"/>
</dbReference>